<dbReference type="InterPro" id="IPR026960">
    <property type="entry name" value="RVT-Znf"/>
</dbReference>
<evidence type="ECO:0000256" key="1">
    <source>
        <dbReference type="ARBA" id="ARBA00004478"/>
    </source>
</evidence>
<feature type="domain" description="Reverse transcriptase zinc-binding" evidence="14">
    <location>
        <begin position="416"/>
        <end position="496"/>
    </location>
</feature>
<dbReference type="Pfam" id="PF16166">
    <property type="entry name" value="TIC20"/>
    <property type="match status" value="1"/>
</dbReference>
<feature type="region of interest" description="Disordered" evidence="12">
    <location>
        <begin position="1"/>
        <end position="27"/>
    </location>
</feature>
<sequence length="498" mass="56488">MTMAAAGSPNLTNDGNDSKEKSTQSFKSASVAANRTVPSAIRTVLLDLKKLGKYYGIYTSLGTRSLLVLKDHIGGNKTNDFIDSLYMCVVTMATVGYGDLYPHATSGAAQCPACGSRKIGPIEALKEIETLNIDYTKCITSLIVMAVHFVIRILVLCTVEKMEFDDAFYCAVSTMTTVGFGDKSFSCAFGRMFGMIWIFTGTSFVCQLCLYMAEVYTDIEAKKFVKWVIAGNVIDRNEIEDADDLEKDKVHGLISALCYFYPFFDGIQYGKYDITQFTPIQEPNFSRYVRSNSMQAVVLDVLLIFPDLLERSFNPKEGLGLDLVMSVDSTVFLFLWSTESVIGVNSVLDIFYKMFGLKLNASKCEGSLWVAWIKCYVLKDKDFWNVNIHSSLSWNLRKLFKLHPKAYPILFIGATTVRAIWVTIREKRPLVPWQKIIWFPLHIPKHILISWMALLDILPTKERLHRMRLINDCKCVFCDEPTETRDYLFLQCSMVDFI</sequence>
<dbReference type="GO" id="GO:0009706">
    <property type="term" value="C:chloroplast inner membrane"/>
    <property type="evidence" value="ECO:0007669"/>
    <property type="project" value="UniProtKB-SubCell"/>
</dbReference>
<dbReference type="GO" id="GO:0005886">
    <property type="term" value="C:plasma membrane"/>
    <property type="evidence" value="ECO:0007669"/>
    <property type="project" value="TreeGrafter"/>
</dbReference>
<dbReference type="PANTHER" id="PTHR11003">
    <property type="entry name" value="POTASSIUM CHANNEL, SUBFAMILY K"/>
    <property type="match status" value="1"/>
</dbReference>
<evidence type="ECO:0000256" key="10">
    <source>
        <dbReference type="ARBA" id="ARBA00023303"/>
    </source>
</evidence>
<evidence type="ECO:0000256" key="12">
    <source>
        <dbReference type="SAM" id="MobiDB-lite"/>
    </source>
</evidence>
<dbReference type="Pfam" id="PF13966">
    <property type="entry name" value="zf-RVT"/>
    <property type="match status" value="1"/>
</dbReference>
<dbReference type="AlphaFoldDB" id="A0A6A2Y4Z4"/>
<dbReference type="GO" id="GO:0015271">
    <property type="term" value="F:outward rectifier potassium channel activity"/>
    <property type="evidence" value="ECO:0007669"/>
    <property type="project" value="TreeGrafter"/>
</dbReference>
<evidence type="ECO:0000256" key="8">
    <source>
        <dbReference type="ARBA" id="ARBA00023065"/>
    </source>
</evidence>
<feature type="domain" description="Potassium channel" evidence="13">
    <location>
        <begin position="77"/>
        <end position="107"/>
    </location>
</feature>
<proteinExistence type="inferred from homology"/>
<keyword evidence="9" id="KW-0472">Membrane</keyword>
<evidence type="ECO:0000256" key="4">
    <source>
        <dbReference type="ARBA" id="ARBA00022448"/>
    </source>
</evidence>
<keyword evidence="7" id="KW-1133">Transmembrane helix</keyword>
<evidence type="ECO:0000313" key="16">
    <source>
        <dbReference type="Proteomes" id="UP000436088"/>
    </source>
</evidence>
<comment type="caution">
    <text evidence="15">The sequence shown here is derived from an EMBL/GenBank/DDBJ whole genome shotgun (WGS) entry which is preliminary data.</text>
</comment>
<dbReference type="InterPro" id="IPR013099">
    <property type="entry name" value="K_chnl_dom"/>
</dbReference>
<comment type="similarity">
    <text evidence="3">Belongs to the two pore domain potassium channel (TC 1.A.1.7) family.</text>
</comment>
<keyword evidence="8" id="KW-0406">Ion transport</keyword>
<evidence type="ECO:0000256" key="11">
    <source>
        <dbReference type="RuleBase" id="RU367003"/>
    </source>
</evidence>
<gene>
    <name evidence="15" type="ORF">F3Y22_tig00111402pilonHSYRG00908</name>
</gene>
<evidence type="ECO:0000259" key="14">
    <source>
        <dbReference type="Pfam" id="PF13966"/>
    </source>
</evidence>
<evidence type="ECO:0000256" key="9">
    <source>
        <dbReference type="ARBA" id="ARBA00023136"/>
    </source>
</evidence>
<evidence type="ECO:0000256" key="5">
    <source>
        <dbReference type="ARBA" id="ARBA00022692"/>
    </source>
</evidence>
<protein>
    <recommendedName>
        <fullName evidence="11">Protein TIC 20</fullName>
    </recommendedName>
</protein>
<dbReference type="GO" id="GO:0009705">
    <property type="term" value="C:plant-type vacuole membrane"/>
    <property type="evidence" value="ECO:0007669"/>
    <property type="project" value="TreeGrafter"/>
</dbReference>
<dbReference type="SUPFAM" id="SSF81324">
    <property type="entry name" value="Voltage-gated potassium channels"/>
    <property type="match status" value="2"/>
</dbReference>
<dbReference type="Gene3D" id="1.10.287.70">
    <property type="match status" value="2"/>
</dbReference>
<reference evidence="15" key="1">
    <citation type="submission" date="2019-09" db="EMBL/GenBank/DDBJ databases">
        <title>Draft genome information of white flower Hibiscus syriacus.</title>
        <authorList>
            <person name="Kim Y.-M."/>
        </authorList>
    </citation>
    <scope>NUCLEOTIDE SEQUENCE [LARGE SCALE GENOMIC DNA]</scope>
    <source>
        <strain evidence="15">YM2019G1</strain>
    </source>
</reference>
<dbReference type="InterPro" id="IPR003280">
    <property type="entry name" value="2pore_dom_K_chnl"/>
</dbReference>
<comment type="similarity">
    <text evidence="2 11">Belongs to the Tic20 family.</text>
</comment>
<comment type="function">
    <text evidence="11">Involved in protein precursor import into chloroplasts.</text>
</comment>
<keyword evidence="11" id="KW-0150">Chloroplast</keyword>
<dbReference type="GO" id="GO:0022841">
    <property type="term" value="F:potassium ion leak channel activity"/>
    <property type="evidence" value="ECO:0007669"/>
    <property type="project" value="TreeGrafter"/>
</dbReference>
<dbReference type="GO" id="GO:0030322">
    <property type="term" value="P:stabilization of membrane potential"/>
    <property type="evidence" value="ECO:0007669"/>
    <property type="project" value="TreeGrafter"/>
</dbReference>
<accession>A0A6A2Y4Z4</accession>
<keyword evidence="4" id="KW-0813">Transport</keyword>
<keyword evidence="11" id="KW-0934">Plastid</keyword>
<keyword evidence="6" id="KW-1001">Plastid inner membrane</keyword>
<evidence type="ECO:0000256" key="2">
    <source>
        <dbReference type="ARBA" id="ARBA00009596"/>
    </source>
</evidence>
<dbReference type="Proteomes" id="UP000436088">
    <property type="component" value="Unassembled WGS sequence"/>
</dbReference>
<dbReference type="PANTHER" id="PTHR11003:SF277">
    <property type="entry name" value="TWO-PORE POTASSIUM CHANNEL 1-LIKE"/>
    <property type="match status" value="1"/>
</dbReference>
<keyword evidence="5" id="KW-0812">Transmembrane</keyword>
<organism evidence="15 16">
    <name type="scientific">Hibiscus syriacus</name>
    <name type="common">Rose of Sharon</name>
    <dbReference type="NCBI Taxonomy" id="106335"/>
    <lineage>
        <taxon>Eukaryota</taxon>
        <taxon>Viridiplantae</taxon>
        <taxon>Streptophyta</taxon>
        <taxon>Embryophyta</taxon>
        <taxon>Tracheophyta</taxon>
        <taxon>Spermatophyta</taxon>
        <taxon>Magnoliopsida</taxon>
        <taxon>eudicotyledons</taxon>
        <taxon>Gunneridae</taxon>
        <taxon>Pentapetalae</taxon>
        <taxon>rosids</taxon>
        <taxon>malvids</taxon>
        <taxon>Malvales</taxon>
        <taxon>Malvaceae</taxon>
        <taxon>Malvoideae</taxon>
        <taxon>Hibiscus</taxon>
    </lineage>
</organism>
<comment type="subcellular location">
    <subcellularLocation>
        <location evidence="1">Plastid</location>
        <location evidence="1">Chloroplast inner membrane</location>
        <topology evidence="1">Multi-pass membrane protein</topology>
    </subcellularLocation>
    <subcellularLocation>
        <location evidence="11">Plastid</location>
        <location evidence="11">Chloroplast membrane</location>
        <topology evidence="11">Multi-pass membrane protein</topology>
    </subcellularLocation>
</comment>
<dbReference type="Pfam" id="PF07885">
    <property type="entry name" value="Ion_trans_2"/>
    <property type="match status" value="2"/>
</dbReference>
<dbReference type="InterPro" id="IPR005691">
    <property type="entry name" value="Tic20"/>
</dbReference>
<evidence type="ECO:0000313" key="15">
    <source>
        <dbReference type="EMBL" id="KAE8679160.1"/>
    </source>
</evidence>
<name>A0A6A2Y4Z4_HIBSY</name>
<evidence type="ECO:0000256" key="3">
    <source>
        <dbReference type="ARBA" id="ARBA00010159"/>
    </source>
</evidence>
<evidence type="ECO:0000256" key="6">
    <source>
        <dbReference type="ARBA" id="ARBA00022780"/>
    </source>
</evidence>
<evidence type="ECO:0000259" key="13">
    <source>
        <dbReference type="Pfam" id="PF07885"/>
    </source>
</evidence>
<dbReference type="EMBL" id="VEPZ02001331">
    <property type="protein sequence ID" value="KAE8679160.1"/>
    <property type="molecule type" value="Genomic_DNA"/>
</dbReference>
<evidence type="ECO:0000256" key="7">
    <source>
        <dbReference type="ARBA" id="ARBA00022989"/>
    </source>
</evidence>
<feature type="domain" description="Potassium channel" evidence="13">
    <location>
        <begin position="143"/>
        <end position="216"/>
    </location>
</feature>
<keyword evidence="10" id="KW-0407">Ion channel</keyword>
<keyword evidence="16" id="KW-1185">Reference proteome</keyword>